<proteinExistence type="predicted"/>
<dbReference type="Proteomes" id="UP000198784">
    <property type="component" value="Unassembled WGS sequence"/>
</dbReference>
<dbReference type="InterPro" id="IPR017746">
    <property type="entry name" value="Cellulose_synthase_operon_BcsQ"/>
</dbReference>
<name>A0A1I5QL69_9PSED</name>
<keyword evidence="1" id="KW-0131">Cell cycle</keyword>
<keyword evidence="2" id="KW-1185">Reference proteome</keyword>
<dbReference type="EMBL" id="FOWX01000011">
    <property type="protein sequence ID" value="SFP46830.1"/>
    <property type="molecule type" value="Genomic_DNA"/>
</dbReference>
<dbReference type="STRING" id="289003.SAMN05216190_1117"/>
<evidence type="ECO:0000313" key="1">
    <source>
        <dbReference type="EMBL" id="SFP46830.1"/>
    </source>
</evidence>
<dbReference type="Pfam" id="PF06564">
    <property type="entry name" value="CBP_BcsQ"/>
    <property type="match status" value="1"/>
</dbReference>
<dbReference type="SUPFAM" id="SSF52540">
    <property type="entry name" value="P-loop containing nucleoside triphosphate hydrolases"/>
    <property type="match status" value="1"/>
</dbReference>
<dbReference type="AlphaFoldDB" id="A0A1I5QL69"/>
<dbReference type="RefSeq" id="WP_090500469.1">
    <property type="nucleotide sequence ID" value="NZ_FOWX01000011.1"/>
</dbReference>
<reference evidence="2" key="1">
    <citation type="submission" date="2016-10" db="EMBL/GenBank/DDBJ databases">
        <authorList>
            <person name="Varghese N."/>
            <person name="Submissions S."/>
        </authorList>
    </citation>
    <scope>NUCLEOTIDE SEQUENCE [LARGE SCALE GENOMIC DNA]</scope>
    <source>
        <strain evidence="2">DSM 17834</strain>
    </source>
</reference>
<organism evidence="1 2">
    <name type="scientific">Pseudomonas borbori</name>
    <dbReference type="NCBI Taxonomy" id="289003"/>
    <lineage>
        <taxon>Bacteria</taxon>
        <taxon>Pseudomonadati</taxon>
        <taxon>Pseudomonadota</taxon>
        <taxon>Gammaproteobacteria</taxon>
        <taxon>Pseudomonadales</taxon>
        <taxon>Pseudomonadaceae</taxon>
        <taxon>Pseudomonas</taxon>
    </lineage>
</organism>
<dbReference type="OrthoDB" id="5288747at2"/>
<sequence>MHLIAVQGLRGGCGTTSIVAGLTSALAILHQPVLAIDLCPSNILSLHFGLPFDEPADWTARDLPSPARKIVAFRQRERVSVLPFGRHPTQGYDPQCAVDLLEHALRQLTPSSGTFVLLNIPPHLNLLSRLDQRPDIHWLHVLEADPACHILLNYQLYDNQPLPRNHHWLINRLQPSRKLSHDLLELWRLALGQLLVPCVIHEDEAVREALARKQLLGESAPHCLAMRDFLALANWCVNTVASP</sequence>
<protein>
    <submittedName>
        <fullName evidence="1">Cell division protein YhjQ</fullName>
    </submittedName>
</protein>
<accession>A0A1I5QL69</accession>
<keyword evidence="1" id="KW-0132">Cell division</keyword>
<dbReference type="NCBIfam" id="TIGR03371">
    <property type="entry name" value="cellulose_yhjQ"/>
    <property type="match status" value="1"/>
</dbReference>
<gene>
    <name evidence="1" type="ORF">SAMN05216190_1117</name>
</gene>
<dbReference type="Gene3D" id="3.40.50.300">
    <property type="entry name" value="P-loop containing nucleotide triphosphate hydrolases"/>
    <property type="match status" value="1"/>
</dbReference>
<dbReference type="GO" id="GO:0051301">
    <property type="term" value="P:cell division"/>
    <property type="evidence" value="ECO:0007669"/>
    <property type="project" value="UniProtKB-KW"/>
</dbReference>
<dbReference type="InterPro" id="IPR027417">
    <property type="entry name" value="P-loop_NTPase"/>
</dbReference>
<evidence type="ECO:0000313" key="2">
    <source>
        <dbReference type="Proteomes" id="UP000198784"/>
    </source>
</evidence>